<dbReference type="Pfam" id="PF00352">
    <property type="entry name" value="TBP"/>
    <property type="match status" value="2"/>
</dbReference>
<dbReference type="AlphaFoldDB" id="A0ABD5YG04"/>
<evidence type="ECO:0008006" key="7">
    <source>
        <dbReference type="Google" id="ProtNLM"/>
    </source>
</evidence>
<comment type="caution">
    <text evidence="5">The sequence shown here is derived from an EMBL/GenBank/DDBJ whole genome shotgun (WGS) entry which is preliminary data.</text>
</comment>
<evidence type="ECO:0000313" key="5">
    <source>
        <dbReference type="EMBL" id="MFC7188274.1"/>
    </source>
</evidence>
<protein>
    <recommendedName>
        <fullName evidence="7">Transcription factor</fullName>
    </recommendedName>
</protein>
<keyword evidence="4" id="KW-0804">Transcription</keyword>
<dbReference type="SUPFAM" id="SSF55945">
    <property type="entry name" value="TATA-box binding protein-like"/>
    <property type="match status" value="2"/>
</dbReference>
<keyword evidence="2" id="KW-0677">Repeat</keyword>
<organism evidence="5 6">
    <name type="scientific">Halorubrum yunnanense</name>
    <dbReference type="NCBI Taxonomy" id="1526162"/>
    <lineage>
        <taxon>Archaea</taxon>
        <taxon>Methanobacteriati</taxon>
        <taxon>Methanobacteriota</taxon>
        <taxon>Stenosarchaea group</taxon>
        <taxon>Halobacteria</taxon>
        <taxon>Halobacteriales</taxon>
        <taxon>Haloferacaceae</taxon>
        <taxon>Halorubrum</taxon>
    </lineage>
</organism>
<dbReference type="InterPro" id="IPR000814">
    <property type="entry name" value="TBP"/>
</dbReference>
<keyword evidence="3" id="KW-0238">DNA-binding</keyword>
<dbReference type="PANTHER" id="PTHR10126">
    <property type="entry name" value="TATA-BOX BINDING PROTEIN"/>
    <property type="match status" value="1"/>
</dbReference>
<name>A0ABD5YG04_9EURY</name>
<sequence>MSQRIVFEVLSSFDQGATQIELTDKIESEYPERSLSDYLGQRLSTLVDKGAVLENTRKDRITYEINPDYSVDDLGVLLSDFDRGVGQEELDSHGIEVTNIVGNGNFCSSVDLQKLGTEIRKVEYEPETSPMAVWRPFEQSAATVLIPSSGRITIVGSKNRDEIRRTVSRLCDDLAPYAENVVPEEEFLSKFQISNIAALGSLNRELELSEVAVGIGLEETEYNPKKFPGMIYRPHPGVVTLTFRSGSVVITANSYAGILDGWKSLLREFKSIGVKVD</sequence>
<dbReference type="PRINTS" id="PR00686">
    <property type="entry name" value="TIFACTORIID"/>
</dbReference>
<evidence type="ECO:0000256" key="2">
    <source>
        <dbReference type="ARBA" id="ARBA00022737"/>
    </source>
</evidence>
<dbReference type="EMBL" id="JBHSZZ010000084">
    <property type="protein sequence ID" value="MFC7188274.1"/>
    <property type="molecule type" value="Genomic_DNA"/>
</dbReference>
<accession>A0ABD5YG04</accession>
<comment type="similarity">
    <text evidence="1">Belongs to the TBP family.</text>
</comment>
<dbReference type="Proteomes" id="UP001596390">
    <property type="component" value="Unassembled WGS sequence"/>
</dbReference>
<reference evidence="5 6" key="1">
    <citation type="journal article" date="2019" name="Int. J. Syst. Evol. Microbiol.">
        <title>The Global Catalogue of Microorganisms (GCM) 10K type strain sequencing project: providing services to taxonomists for standard genome sequencing and annotation.</title>
        <authorList>
            <consortium name="The Broad Institute Genomics Platform"/>
            <consortium name="The Broad Institute Genome Sequencing Center for Infectious Disease"/>
            <person name="Wu L."/>
            <person name="Ma J."/>
        </authorList>
    </citation>
    <scope>NUCLEOTIDE SEQUENCE [LARGE SCALE GENOMIC DNA]</scope>
    <source>
        <strain evidence="5 6">Q85</strain>
    </source>
</reference>
<evidence type="ECO:0000256" key="1">
    <source>
        <dbReference type="ARBA" id="ARBA00005560"/>
    </source>
</evidence>
<keyword evidence="6" id="KW-1185">Reference proteome</keyword>
<dbReference type="GO" id="GO:0003677">
    <property type="term" value="F:DNA binding"/>
    <property type="evidence" value="ECO:0007669"/>
    <property type="project" value="UniProtKB-KW"/>
</dbReference>
<evidence type="ECO:0000256" key="3">
    <source>
        <dbReference type="ARBA" id="ARBA00023125"/>
    </source>
</evidence>
<proteinExistence type="inferred from homology"/>
<dbReference type="Gene3D" id="3.30.310.10">
    <property type="entry name" value="TATA-Binding Protein"/>
    <property type="match status" value="2"/>
</dbReference>
<evidence type="ECO:0000256" key="4">
    <source>
        <dbReference type="ARBA" id="ARBA00023163"/>
    </source>
</evidence>
<evidence type="ECO:0000313" key="6">
    <source>
        <dbReference type="Proteomes" id="UP001596390"/>
    </source>
</evidence>
<dbReference type="RefSeq" id="WP_267665711.1">
    <property type="nucleotide sequence ID" value="NZ_JAODIX010000084.1"/>
</dbReference>
<gene>
    <name evidence="5" type="ORF">ACFQMK_15635</name>
</gene>
<dbReference type="InterPro" id="IPR012295">
    <property type="entry name" value="TBP_dom_sf"/>
</dbReference>